<keyword evidence="3" id="KW-0326">Glycosidase</keyword>
<feature type="domain" description="Glycoside hydrolase family 2 catalytic" evidence="5">
    <location>
        <begin position="283"/>
        <end position="523"/>
    </location>
</feature>
<dbReference type="InterPro" id="IPR040605">
    <property type="entry name" value="Glyco_hydro2_dom5"/>
</dbReference>
<name>A0AA91Z1D3_NIACI</name>
<evidence type="ECO:0000259" key="5">
    <source>
        <dbReference type="Pfam" id="PF02836"/>
    </source>
</evidence>
<dbReference type="Gene3D" id="3.20.20.80">
    <property type="entry name" value="Glycosidases"/>
    <property type="match status" value="1"/>
</dbReference>
<dbReference type="Pfam" id="PF00703">
    <property type="entry name" value="Glyco_hydro_2"/>
    <property type="match status" value="1"/>
</dbReference>
<dbReference type="EMBL" id="NPBQ01000050">
    <property type="protein sequence ID" value="PAD83738.1"/>
    <property type="molecule type" value="Genomic_DNA"/>
</dbReference>
<feature type="domain" description="Glycoside hydrolase family 2 immunoglobulin-like beta-sandwich" evidence="4">
    <location>
        <begin position="178"/>
        <end position="273"/>
    </location>
</feature>
<dbReference type="InterPro" id="IPR008979">
    <property type="entry name" value="Galactose-bd-like_sf"/>
</dbReference>
<accession>A0AA91Z1D3</accession>
<dbReference type="Gene3D" id="2.60.120.260">
    <property type="entry name" value="Galactose-binding domain-like"/>
    <property type="match status" value="1"/>
</dbReference>
<comment type="similarity">
    <text evidence="1">Belongs to the glycosyl hydrolase 2 family.</text>
</comment>
<dbReference type="Pfam" id="PF18565">
    <property type="entry name" value="Glyco_hydro2_C5"/>
    <property type="match status" value="1"/>
</dbReference>
<dbReference type="RefSeq" id="WP_095329788.1">
    <property type="nucleotide sequence ID" value="NZ_NPBQ01000050.1"/>
</dbReference>
<dbReference type="InterPro" id="IPR017853">
    <property type="entry name" value="GH"/>
</dbReference>
<evidence type="ECO:0000256" key="2">
    <source>
        <dbReference type="ARBA" id="ARBA00022801"/>
    </source>
</evidence>
<evidence type="ECO:0000259" key="4">
    <source>
        <dbReference type="Pfam" id="PF00703"/>
    </source>
</evidence>
<evidence type="ECO:0000259" key="6">
    <source>
        <dbReference type="Pfam" id="PF18565"/>
    </source>
</evidence>
<evidence type="ECO:0000313" key="8">
    <source>
        <dbReference type="Proteomes" id="UP000216961"/>
    </source>
</evidence>
<dbReference type="Proteomes" id="UP000216961">
    <property type="component" value="Unassembled WGS sequence"/>
</dbReference>
<dbReference type="SUPFAM" id="SSF49785">
    <property type="entry name" value="Galactose-binding domain-like"/>
    <property type="match status" value="1"/>
</dbReference>
<dbReference type="InterPro" id="IPR006103">
    <property type="entry name" value="Glyco_hydro_2_cat"/>
</dbReference>
<protein>
    <submittedName>
        <fullName evidence="7">Beta-galactosidase</fullName>
    </submittedName>
</protein>
<dbReference type="InterPro" id="IPR051913">
    <property type="entry name" value="GH2_Domain-Containing"/>
</dbReference>
<evidence type="ECO:0000313" key="7">
    <source>
        <dbReference type="EMBL" id="PAD83738.1"/>
    </source>
</evidence>
<organism evidence="7 8">
    <name type="scientific">Niallia circulans</name>
    <name type="common">Bacillus circulans</name>
    <dbReference type="NCBI Taxonomy" id="1397"/>
    <lineage>
        <taxon>Bacteria</taxon>
        <taxon>Bacillati</taxon>
        <taxon>Bacillota</taxon>
        <taxon>Bacilli</taxon>
        <taxon>Bacillales</taxon>
        <taxon>Bacillaceae</taxon>
        <taxon>Niallia</taxon>
    </lineage>
</organism>
<evidence type="ECO:0000256" key="1">
    <source>
        <dbReference type="ARBA" id="ARBA00007401"/>
    </source>
</evidence>
<dbReference type="PANTHER" id="PTHR42732:SF1">
    <property type="entry name" value="BETA-MANNOSIDASE"/>
    <property type="match status" value="1"/>
</dbReference>
<evidence type="ECO:0000256" key="3">
    <source>
        <dbReference type="ARBA" id="ARBA00023295"/>
    </source>
</evidence>
<dbReference type="Pfam" id="PF02836">
    <property type="entry name" value="Glyco_hydro_2_C"/>
    <property type="match status" value="1"/>
</dbReference>
<proteinExistence type="inferred from homology"/>
<gene>
    <name evidence="7" type="ORF">CHH57_08285</name>
</gene>
<dbReference type="PANTHER" id="PTHR42732">
    <property type="entry name" value="BETA-GALACTOSIDASE"/>
    <property type="match status" value="1"/>
</dbReference>
<dbReference type="InterPro" id="IPR006102">
    <property type="entry name" value="Ig-like_GH2"/>
</dbReference>
<comment type="caution">
    <text evidence="7">The sequence shown here is derived from an EMBL/GenBank/DDBJ whole genome shotgun (WGS) entry which is preliminary data.</text>
</comment>
<reference evidence="7 8" key="1">
    <citation type="submission" date="2017-07" db="EMBL/GenBank/DDBJ databases">
        <title>Isolation and whole genome analysis of endospore-forming bacteria from heroin.</title>
        <authorList>
            <person name="Kalinowski J."/>
            <person name="Ahrens B."/>
            <person name="Al-Dilaimi A."/>
            <person name="Winkler A."/>
            <person name="Wibberg D."/>
            <person name="Schleenbecker U."/>
            <person name="Ruckert C."/>
            <person name="Wolfel R."/>
            <person name="Grass G."/>
        </authorList>
    </citation>
    <scope>NUCLEOTIDE SEQUENCE [LARGE SCALE GENOMIC DNA]</scope>
    <source>
        <strain evidence="7 8">7521-2</strain>
    </source>
</reference>
<sequence length="800" mass="91733">MRNYKISNWLFFQGDDSNAWQKDYEDKSWQPVTVPHDWSITMPFSKNNSSGTGYLPGGIGWYRCHIPLTDFTNIDNSVVQLTFDGVYKNAQVWINGYNHGIRPSGYSSFTFDLTEILPYTPDNELVIAVRVDHSDIADSRWYNGSGITRNVWLEIHDYIYIPKYGTTFSTLETKTDVSNIRIQHLITNTYPAASDVRVVNELVSIDGEQTYCFEKKVKLNPQETSNITFNEKLDNPKLWTTDEPNLYMLHTHLYYEADDNKVHSAYTNHVGIRTSQFDVNKGYFLNNQNMKLKGVCLHEDAGCFGTAVPVSVWVRRLSKLKEMGCNAIRMAHNPHAPELYTLCDILGFLVIDEAFDEWENPKNKWWQGHNVYPPKIEGYAHHFPNWHQDDLKNMIIRNRNHPSIIAWSIGNEIDYPNDPYANPLFEEMTGNNDANKPAQERIYNPNRPDTTRLTTIANRLIKTVKSIDDTRPVTLAAAFPELSSQTGLLTEVDLIGYNYKEHLYEEHHKMFPNQPIIGSENGHGYSQWKIVRDTSYISGQFLWTGIDYLGEAHGWPIHGSAAGVLDLAGNEKTRYFLRKSWWTEEPMIYLVTRPLETNTNNHSQIKELSKKWDYCIGEKVEVICFSNCEQVEVELNGNRIPLKFDEDFGYFVTYVVATESPIKALGYKGDKVVAEELAPVLSPAQLKLDIWEIPEIYKNVLQSVFPNITQDVIQIECSLLDRSGKLSDYSQKVAVSVQNGRLLGIENGKLDDITDYTEPFRTSNHGKLVIYVQKNGDSETQVKVETDGIRDTLFTLKTIN</sequence>
<dbReference type="AlphaFoldDB" id="A0AA91Z1D3"/>
<feature type="domain" description="Glycoside hydrolase family 2" evidence="6">
    <location>
        <begin position="709"/>
        <end position="790"/>
    </location>
</feature>
<dbReference type="InterPro" id="IPR006101">
    <property type="entry name" value="Glyco_hydro_2"/>
</dbReference>
<dbReference type="SUPFAM" id="SSF51445">
    <property type="entry name" value="(Trans)glycosidases"/>
    <property type="match status" value="1"/>
</dbReference>
<keyword evidence="2" id="KW-0378">Hydrolase</keyword>
<dbReference type="Gene3D" id="2.60.40.10">
    <property type="entry name" value="Immunoglobulins"/>
    <property type="match status" value="3"/>
</dbReference>
<dbReference type="GO" id="GO:0005975">
    <property type="term" value="P:carbohydrate metabolic process"/>
    <property type="evidence" value="ECO:0007669"/>
    <property type="project" value="InterPro"/>
</dbReference>
<dbReference type="InterPro" id="IPR036156">
    <property type="entry name" value="Beta-gal/glucu_dom_sf"/>
</dbReference>
<dbReference type="InterPro" id="IPR013783">
    <property type="entry name" value="Ig-like_fold"/>
</dbReference>
<dbReference type="GO" id="GO:0004553">
    <property type="term" value="F:hydrolase activity, hydrolyzing O-glycosyl compounds"/>
    <property type="evidence" value="ECO:0007669"/>
    <property type="project" value="InterPro"/>
</dbReference>
<dbReference type="SUPFAM" id="SSF49303">
    <property type="entry name" value="beta-Galactosidase/glucuronidase domain"/>
    <property type="match status" value="1"/>
</dbReference>
<dbReference type="PRINTS" id="PR00132">
    <property type="entry name" value="GLHYDRLASE2"/>
</dbReference>